<dbReference type="CDD" id="cd23659">
    <property type="entry name" value="USP_At3g01520-like"/>
    <property type="match status" value="1"/>
</dbReference>
<dbReference type="Gene3D" id="3.40.50.620">
    <property type="entry name" value="HUPs"/>
    <property type="match status" value="1"/>
</dbReference>
<dbReference type="RefSeq" id="WP_038566055.1">
    <property type="nucleotide sequence ID" value="NZ_CP008889.1"/>
</dbReference>
<comment type="similarity">
    <text evidence="1">Belongs to the universal stress protein A family.</text>
</comment>
<feature type="domain" description="UspA" evidence="2">
    <location>
        <begin position="7"/>
        <end position="142"/>
    </location>
</feature>
<dbReference type="HOGENOM" id="CLU_049301_9_5_11"/>
<accession>A0A075JIB3</accession>
<dbReference type="InterPro" id="IPR006016">
    <property type="entry name" value="UspA"/>
</dbReference>
<dbReference type="SUPFAM" id="SSF52402">
    <property type="entry name" value="Adenine nucleotide alpha hydrolases-like"/>
    <property type="match status" value="1"/>
</dbReference>
<evidence type="ECO:0000313" key="3">
    <source>
        <dbReference type="EMBL" id="AIF39663.1"/>
    </source>
</evidence>
<dbReference type="PANTHER" id="PTHR46553:SF3">
    <property type="entry name" value="ADENINE NUCLEOTIDE ALPHA HYDROLASES-LIKE SUPERFAMILY PROTEIN"/>
    <property type="match status" value="1"/>
</dbReference>
<sequence>MADNTTKPIVVGVDGSPSSLSALEWAAQHAELTKQPLEALATWQWPTNYGYAVAFEANFDPAQESMQMLDEIVAKVQADHPSIEVRPHVIEGDTRNVLVKRSKEAALLVLGSRGHGELTGMLLGSVSGYCVTHADCPVLVTRH</sequence>
<dbReference type="InterPro" id="IPR014729">
    <property type="entry name" value="Rossmann-like_a/b/a_fold"/>
</dbReference>
<name>A0A075JIB3_9MICO</name>
<dbReference type="GeneID" id="41842172"/>
<dbReference type="PANTHER" id="PTHR46553">
    <property type="entry name" value="ADENINE NUCLEOTIDE ALPHA HYDROLASES-LIKE SUPERFAMILY PROTEIN"/>
    <property type="match status" value="1"/>
</dbReference>
<keyword evidence="5" id="KW-1185">Reference proteome</keyword>
<evidence type="ECO:0000259" key="2">
    <source>
        <dbReference type="Pfam" id="PF00582"/>
    </source>
</evidence>
<dbReference type="EMBL" id="CP008889">
    <property type="protein sequence ID" value="AIF39663.1"/>
    <property type="molecule type" value="Genomic_DNA"/>
</dbReference>
<dbReference type="KEGG" id="dni:HX89_00090"/>
<dbReference type="eggNOG" id="COG0589">
    <property type="taxonomic scope" value="Bacteria"/>
</dbReference>
<proteinExistence type="inferred from homology"/>
<gene>
    <name evidence="3" type="ORF">HX89_00090</name>
    <name evidence="4" type="ORF">HX89_14225</name>
</gene>
<protein>
    <recommendedName>
        <fullName evidence="2">UspA domain-containing protein</fullName>
    </recommendedName>
</protein>
<organism evidence="4 5">
    <name type="scientific">Dermacoccus nishinomiyaensis</name>
    <dbReference type="NCBI Taxonomy" id="1274"/>
    <lineage>
        <taxon>Bacteria</taxon>
        <taxon>Bacillati</taxon>
        <taxon>Actinomycetota</taxon>
        <taxon>Actinomycetes</taxon>
        <taxon>Micrococcales</taxon>
        <taxon>Dermacoccaceae</taxon>
        <taxon>Dermacoccus</taxon>
    </lineage>
</organism>
<evidence type="ECO:0000313" key="4">
    <source>
        <dbReference type="EMBL" id="AIF41866.1"/>
    </source>
</evidence>
<dbReference type="PRINTS" id="PR01438">
    <property type="entry name" value="UNVRSLSTRESS"/>
</dbReference>
<dbReference type="KEGG" id="dni:HX89_14225"/>
<dbReference type="Proteomes" id="UP000027986">
    <property type="component" value="Chromosome"/>
</dbReference>
<evidence type="ECO:0000256" key="1">
    <source>
        <dbReference type="ARBA" id="ARBA00008791"/>
    </source>
</evidence>
<dbReference type="OrthoDB" id="6174426at2"/>
<dbReference type="EMBL" id="CP008889">
    <property type="protein sequence ID" value="AIF41866.1"/>
    <property type="molecule type" value="Genomic_DNA"/>
</dbReference>
<evidence type="ECO:0000313" key="5">
    <source>
        <dbReference type="Proteomes" id="UP000027986"/>
    </source>
</evidence>
<dbReference type="InterPro" id="IPR006015">
    <property type="entry name" value="Universal_stress_UspA"/>
</dbReference>
<dbReference type="Pfam" id="PF00582">
    <property type="entry name" value="Usp"/>
    <property type="match status" value="1"/>
</dbReference>
<reference evidence="4 5" key="1">
    <citation type="submission" date="2014-07" db="EMBL/GenBank/DDBJ databases">
        <title>Genome Sequencing of Dermacoccus nishinomiyaensis.</title>
        <authorList>
            <person name="Hong K.W."/>
            <person name="Chan K.G."/>
        </authorList>
    </citation>
    <scope>NUCLEOTIDE SEQUENCE [LARGE SCALE GENOMIC DNA]</scope>
    <source>
        <strain evidence="4 5">M25</strain>
    </source>
</reference>
<dbReference type="AlphaFoldDB" id="A0A075JIB3"/>